<protein>
    <submittedName>
        <fullName evidence="1">Uncharacterized protein</fullName>
    </submittedName>
</protein>
<dbReference type="AlphaFoldDB" id="A0A1G6YI88"/>
<evidence type="ECO:0000313" key="1">
    <source>
        <dbReference type="EMBL" id="SDD89703.1"/>
    </source>
</evidence>
<accession>A0A1G6YI88</accession>
<evidence type="ECO:0000313" key="2">
    <source>
        <dbReference type="Proteomes" id="UP000199455"/>
    </source>
</evidence>
<keyword evidence="2" id="KW-1185">Reference proteome</keyword>
<organism evidence="1 2">
    <name type="scientific">Pedobacter soli</name>
    <dbReference type="NCBI Taxonomy" id="390242"/>
    <lineage>
        <taxon>Bacteria</taxon>
        <taxon>Pseudomonadati</taxon>
        <taxon>Bacteroidota</taxon>
        <taxon>Sphingobacteriia</taxon>
        <taxon>Sphingobacteriales</taxon>
        <taxon>Sphingobacteriaceae</taxon>
        <taxon>Pedobacter</taxon>
    </lineage>
</organism>
<gene>
    <name evidence="1" type="ORF">SAMN04488024_10918</name>
</gene>
<dbReference type="EMBL" id="FMZH01000009">
    <property type="protein sequence ID" value="SDD89703.1"/>
    <property type="molecule type" value="Genomic_DNA"/>
</dbReference>
<name>A0A1G6YI88_9SPHI</name>
<proteinExistence type="predicted"/>
<dbReference type="Proteomes" id="UP000199455">
    <property type="component" value="Unassembled WGS sequence"/>
</dbReference>
<sequence>MSEAVNDNLMEVRIESFNPYESRFPNRRVITRDALILVKTLRGKGYSVVIEPDNGLPVYYLYSKGLREWFADPVNLLLFGIPINVITNLIVNQVQKLLDWDGKQPSHNLNIQIDGSPTSYNYLGLEQPKGNKQRITAIRKELKDGFDRCFNTVPPNIKFPTPIYLEHKPKIVGWCRLWEDERGLASEGYITDKLVKRRISQNRLSGASVTGMAGRTLCSICNSSYLDCNHIAGNEYEGQSCSNIIIETDFVETSIVKTPINSQCILGWK</sequence>
<dbReference type="RefSeq" id="WP_090771089.1">
    <property type="nucleotide sequence ID" value="NZ_FMZH01000009.1"/>
</dbReference>
<reference evidence="2" key="1">
    <citation type="submission" date="2016-10" db="EMBL/GenBank/DDBJ databases">
        <authorList>
            <person name="Varghese N."/>
            <person name="Submissions S."/>
        </authorList>
    </citation>
    <scope>NUCLEOTIDE SEQUENCE [LARGE SCALE GENOMIC DNA]</scope>
    <source>
        <strain evidence="2">DSM 18609</strain>
    </source>
</reference>